<name>A0A0E9RVT1_ANGAN</name>
<proteinExistence type="predicted"/>
<dbReference type="AlphaFoldDB" id="A0A0E9RVT1"/>
<reference evidence="1" key="2">
    <citation type="journal article" date="2015" name="Fish Shellfish Immunol.">
        <title>Early steps in the European eel (Anguilla anguilla)-Vibrio vulnificus interaction in the gills: Role of the RtxA13 toxin.</title>
        <authorList>
            <person name="Callol A."/>
            <person name="Pajuelo D."/>
            <person name="Ebbesson L."/>
            <person name="Teles M."/>
            <person name="MacKenzie S."/>
            <person name="Amaro C."/>
        </authorList>
    </citation>
    <scope>NUCLEOTIDE SEQUENCE</scope>
</reference>
<protein>
    <submittedName>
        <fullName evidence="1">Uncharacterized protein</fullName>
    </submittedName>
</protein>
<accession>A0A0E9RVT1</accession>
<dbReference type="EMBL" id="GBXM01075338">
    <property type="protein sequence ID" value="JAH33239.1"/>
    <property type="molecule type" value="Transcribed_RNA"/>
</dbReference>
<reference evidence="1" key="1">
    <citation type="submission" date="2014-11" db="EMBL/GenBank/DDBJ databases">
        <authorList>
            <person name="Amaro Gonzalez C."/>
        </authorList>
    </citation>
    <scope>NUCLEOTIDE SEQUENCE</scope>
</reference>
<organism evidence="1">
    <name type="scientific">Anguilla anguilla</name>
    <name type="common">European freshwater eel</name>
    <name type="synonym">Muraena anguilla</name>
    <dbReference type="NCBI Taxonomy" id="7936"/>
    <lineage>
        <taxon>Eukaryota</taxon>
        <taxon>Metazoa</taxon>
        <taxon>Chordata</taxon>
        <taxon>Craniata</taxon>
        <taxon>Vertebrata</taxon>
        <taxon>Euteleostomi</taxon>
        <taxon>Actinopterygii</taxon>
        <taxon>Neopterygii</taxon>
        <taxon>Teleostei</taxon>
        <taxon>Anguilliformes</taxon>
        <taxon>Anguillidae</taxon>
        <taxon>Anguilla</taxon>
    </lineage>
</organism>
<sequence length="45" mass="5152">MFRVHVSPRQNEVRTLLNLSLQHLASYVFVVGLVNGHPTQNRIPL</sequence>
<evidence type="ECO:0000313" key="1">
    <source>
        <dbReference type="EMBL" id="JAH33239.1"/>
    </source>
</evidence>